<dbReference type="GO" id="GO:0003676">
    <property type="term" value="F:nucleic acid binding"/>
    <property type="evidence" value="ECO:0007669"/>
    <property type="project" value="InterPro"/>
</dbReference>
<dbReference type="GO" id="GO:0009007">
    <property type="term" value="F:site-specific DNA-methyltransferase (adenine-specific) activity"/>
    <property type="evidence" value="ECO:0007669"/>
    <property type="project" value="UniProtKB-EC"/>
</dbReference>
<evidence type="ECO:0000256" key="1">
    <source>
        <dbReference type="ARBA" id="ARBA00011900"/>
    </source>
</evidence>
<dbReference type="EC" id="2.1.1.72" evidence="1"/>
<evidence type="ECO:0000256" key="2">
    <source>
        <dbReference type="ARBA" id="ARBA00022603"/>
    </source>
</evidence>
<dbReference type="Proteomes" id="UP000178632">
    <property type="component" value="Unassembled WGS sequence"/>
</dbReference>
<comment type="catalytic activity">
    <reaction evidence="5">
        <text>a 2'-deoxyadenosine in DNA + S-adenosyl-L-methionine = an N(6)-methyl-2'-deoxyadenosine in DNA + S-adenosyl-L-homocysteine + H(+)</text>
        <dbReference type="Rhea" id="RHEA:15197"/>
        <dbReference type="Rhea" id="RHEA-COMP:12418"/>
        <dbReference type="Rhea" id="RHEA-COMP:12419"/>
        <dbReference type="ChEBI" id="CHEBI:15378"/>
        <dbReference type="ChEBI" id="CHEBI:57856"/>
        <dbReference type="ChEBI" id="CHEBI:59789"/>
        <dbReference type="ChEBI" id="CHEBI:90615"/>
        <dbReference type="ChEBI" id="CHEBI:90616"/>
        <dbReference type="EC" id="2.1.1.72"/>
    </reaction>
</comment>
<evidence type="ECO:0000313" key="6">
    <source>
        <dbReference type="EMBL" id="OGZ77089.1"/>
    </source>
</evidence>
<reference evidence="6 7" key="1">
    <citation type="journal article" date="2016" name="Nat. Commun.">
        <title>Thousands of microbial genomes shed light on interconnected biogeochemical processes in an aquifer system.</title>
        <authorList>
            <person name="Anantharaman K."/>
            <person name="Brown C.T."/>
            <person name="Hug L.A."/>
            <person name="Sharon I."/>
            <person name="Castelle C.J."/>
            <person name="Probst A.J."/>
            <person name="Thomas B.C."/>
            <person name="Singh A."/>
            <person name="Wilkins M.J."/>
            <person name="Karaoz U."/>
            <person name="Brodie E.L."/>
            <person name="Williams K.H."/>
            <person name="Hubbard S.S."/>
            <person name="Banfield J.F."/>
        </authorList>
    </citation>
    <scope>NUCLEOTIDE SEQUENCE [LARGE SCALE GENOMIC DNA]</scope>
</reference>
<dbReference type="SUPFAM" id="SSF53335">
    <property type="entry name" value="S-adenosyl-L-methionine-dependent methyltransferases"/>
    <property type="match status" value="1"/>
</dbReference>
<proteinExistence type="predicted"/>
<dbReference type="GO" id="GO:0009307">
    <property type="term" value="P:DNA restriction-modification system"/>
    <property type="evidence" value="ECO:0007669"/>
    <property type="project" value="InterPro"/>
</dbReference>
<dbReference type="GO" id="GO:0032259">
    <property type="term" value="P:methylation"/>
    <property type="evidence" value="ECO:0007669"/>
    <property type="project" value="UniProtKB-KW"/>
</dbReference>
<dbReference type="PROSITE" id="PS00092">
    <property type="entry name" value="N6_MTASE"/>
    <property type="match status" value="1"/>
</dbReference>
<protein>
    <recommendedName>
        <fullName evidence="1">site-specific DNA-methyltransferase (adenine-specific)</fullName>
        <ecNumber evidence="1">2.1.1.72</ecNumber>
    </recommendedName>
</protein>
<dbReference type="Pfam" id="PF02086">
    <property type="entry name" value="MethyltransfD12"/>
    <property type="match status" value="1"/>
</dbReference>
<name>A0A1G2IQB6_9BACT</name>
<evidence type="ECO:0000256" key="3">
    <source>
        <dbReference type="ARBA" id="ARBA00022679"/>
    </source>
</evidence>
<dbReference type="EMBL" id="MHPE01000017">
    <property type="protein sequence ID" value="OGZ77089.1"/>
    <property type="molecule type" value="Genomic_DNA"/>
</dbReference>
<dbReference type="InterPro" id="IPR012327">
    <property type="entry name" value="MeTrfase_D12"/>
</dbReference>
<dbReference type="AlphaFoldDB" id="A0A1G2IQB6"/>
<organism evidence="6 7">
    <name type="scientific">Candidatus Staskawiczbacteria bacterium RIFCSPLOWO2_12_FULL_37_15</name>
    <dbReference type="NCBI Taxonomy" id="1802218"/>
    <lineage>
        <taxon>Bacteria</taxon>
        <taxon>Candidatus Staskawicziibacteriota</taxon>
    </lineage>
</organism>
<gene>
    <name evidence="6" type="ORF">A3G45_02640</name>
</gene>
<dbReference type="InterPro" id="IPR029063">
    <property type="entry name" value="SAM-dependent_MTases_sf"/>
</dbReference>
<accession>A0A1G2IQB6</accession>
<keyword evidence="2 6" id="KW-0489">Methyltransferase</keyword>
<comment type="caution">
    <text evidence="6">The sequence shown here is derived from an EMBL/GenBank/DDBJ whole genome shotgun (WGS) entry which is preliminary data.</text>
</comment>
<evidence type="ECO:0000313" key="7">
    <source>
        <dbReference type="Proteomes" id="UP000178632"/>
    </source>
</evidence>
<keyword evidence="3 6" id="KW-0808">Transferase</keyword>
<evidence type="ECO:0000256" key="4">
    <source>
        <dbReference type="ARBA" id="ARBA00022691"/>
    </source>
</evidence>
<keyword evidence="4" id="KW-0949">S-adenosyl-L-methionine</keyword>
<sequence>MINQQIGQQLDIYGKTFLATPKTEGIKYAGSKLKILPYIVEILNELCEVENVLDGFSGSTRVSQAFAKLGYNTTSSDISVWSEVFANCYLLSGKQDKFYQEIINNLNNLKGCAGWYTENYGAKDAKKKRPFQEKNTKKLDAIRDEIEKLNLDWVDKSVILTSLIYALDSVDSTLGHYVSYLSKWSRRSYKDLFLKLPKRFENGGENKVIRGDIFGTISKNKFDFVYLDPPYGSNNEKMPPSRVRYASYYHIWTTIIKNDKPKIFGAANRREDSRDLVSGSIFEEFRKDKDGNFIAMQALKKLIQQTNSKYILLSYSSGGRVTKQELNNIINESGKLLKLVEIDYKKNVMANMSWTNKWINDNGNHREFLFLMEKKNND</sequence>
<dbReference type="InterPro" id="IPR002052">
    <property type="entry name" value="DNA_methylase_N6_adenine_CS"/>
</dbReference>
<evidence type="ECO:0000256" key="5">
    <source>
        <dbReference type="ARBA" id="ARBA00047942"/>
    </source>
</evidence>
<dbReference type="PRINTS" id="PR00505">
    <property type="entry name" value="D12N6MTFRASE"/>
</dbReference>